<reference evidence="1" key="1">
    <citation type="submission" date="2014-11" db="EMBL/GenBank/DDBJ databases">
        <authorList>
            <person name="Amaro Gonzalez C."/>
        </authorList>
    </citation>
    <scope>NUCLEOTIDE SEQUENCE</scope>
</reference>
<dbReference type="AlphaFoldDB" id="A0A0E9XYQ0"/>
<protein>
    <submittedName>
        <fullName evidence="1">Uncharacterized protein</fullName>
    </submittedName>
</protein>
<proteinExistence type="predicted"/>
<evidence type="ECO:0000313" key="1">
    <source>
        <dbReference type="EMBL" id="JAI07765.1"/>
    </source>
</evidence>
<reference evidence="1" key="2">
    <citation type="journal article" date="2015" name="Fish Shellfish Immunol.">
        <title>Early steps in the European eel (Anguilla anguilla)-Vibrio vulnificus interaction in the gills: Role of the RtxA13 toxin.</title>
        <authorList>
            <person name="Callol A."/>
            <person name="Pajuelo D."/>
            <person name="Ebbesson L."/>
            <person name="Teles M."/>
            <person name="MacKenzie S."/>
            <person name="Amaro C."/>
        </authorList>
    </citation>
    <scope>NUCLEOTIDE SEQUENCE</scope>
</reference>
<name>A0A0E9XYQ0_ANGAN</name>
<accession>A0A0E9XYQ0</accession>
<dbReference type="EMBL" id="GBXM01000813">
    <property type="protein sequence ID" value="JAI07765.1"/>
    <property type="molecule type" value="Transcribed_RNA"/>
</dbReference>
<organism evidence="1">
    <name type="scientific">Anguilla anguilla</name>
    <name type="common">European freshwater eel</name>
    <name type="synonym">Muraena anguilla</name>
    <dbReference type="NCBI Taxonomy" id="7936"/>
    <lineage>
        <taxon>Eukaryota</taxon>
        <taxon>Metazoa</taxon>
        <taxon>Chordata</taxon>
        <taxon>Craniata</taxon>
        <taxon>Vertebrata</taxon>
        <taxon>Euteleostomi</taxon>
        <taxon>Actinopterygii</taxon>
        <taxon>Neopterygii</taxon>
        <taxon>Teleostei</taxon>
        <taxon>Anguilliformes</taxon>
        <taxon>Anguillidae</taxon>
        <taxon>Anguilla</taxon>
    </lineage>
</organism>
<sequence>MVCILAVPTPNSHSHILSDHCFPFRIHHHIHMSKIHHLNTHLFFLSVLHFLELLEEHIHFHQCTLDCQTIHYSAGQFPPPTIH</sequence>